<dbReference type="RefSeq" id="WP_243508784.1">
    <property type="nucleotide sequence ID" value="NZ_CP094534.1"/>
</dbReference>
<dbReference type="Pfam" id="PF01522">
    <property type="entry name" value="Polysacc_deac_1"/>
    <property type="match status" value="1"/>
</dbReference>
<organism evidence="4 5">
    <name type="scientific">Hymenobacter monticola</name>
    <dbReference type="NCBI Taxonomy" id="1705399"/>
    <lineage>
        <taxon>Bacteria</taxon>
        <taxon>Pseudomonadati</taxon>
        <taxon>Bacteroidota</taxon>
        <taxon>Cytophagia</taxon>
        <taxon>Cytophagales</taxon>
        <taxon>Hymenobacteraceae</taxon>
        <taxon>Hymenobacter</taxon>
    </lineage>
</organism>
<dbReference type="EMBL" id="CP094534">
    <property type="protein sequence ID" value="UOE31865.1"/>
    <property type="molecule type" value="Genomic_DNA"/>
</dbReference>
<gene>
    <name evidence="4" type="ORF">MTP16_12035</name>
</gene>
<dbReference type="PANTHER" id="PTHR34216">
    <property type="match status" value="1"/>
</dbReference>
<feature type="domain" description="NodB homology" evidence="3">
    <location>
        <begin position="79"/>
        <end position="331"/>
    </location>
</feature>
<keyword evidence="2" id="KW-0732">Signal</keyword>
<dbReference type="CDD" id="cd10918">
    <property type="entry name" value="CE4_NodB_like_5s_6s"/>
    <property type="match status" value="1"/>
</dbReference>
<accession>A0ABY4AYA6</accession>
<evidence type="ECO:0000313" key="4">
    <source>
        <dbReference type="EMBL" id="UOE31865.1"/>
    </source>
</evidence>
<proteinExistence type="predicted"/>
<dbReference type="PANTHER" id="PTHR34216:SF3">
    <property type="entry name" value="POLY-BETA-1,6-N-ACETYL-D-GLUCOSAMINE N-DEACETYLASE"/>
    <property type="match status" value="1"/>
</dbReference>
<protein>
    <submittedName>
        <fullName evidence="4">Polysaccharide deacetylase family protein</fullName>
    </submittedName>
</protein>
<dbReference type="InterPro" id="IPR011330">
    <property type="entry name" value="Glyco_hydro/deAcase_b/a-brl"/>
</dbReference>
<evidence type="ECO:0000259" key="3">
    <source>
        <dbReference type="PROSITE" id="PS51677"/>
    </source>
</evidence>
<dbReference type="InterPro" id="IPR002509">
    <property type="entry name" value="NODB_dom"/>
</dbReference>
<dbReference type="Gene3D" id="3.20.20.370">
    <property type="entry name" value="Glycoside hydrolase/deacetylase"/>
    <property type="match status" value="1"/>
</dbReference>
<evidence type="ECO:0000256" key="1">
    <source>
        <dbReference type="ARBA" id="ARBA00004613"/>
    </source>
</evidence>
<dbReference type="Proteomes" id="UP000831390">
    <property type="component" value="Chromosome"/>
</dbReference>
<sequence length="331" mass="37680">MIKALATFLSMAGVPAVLRHLRGPQSLTILSLHRVSAEEDYFWQPLHPDRFEALCLYVKRHYEVVNLRDLNLLAAPQRPQLVLSFDDGYQDFMEFALPVLVRHNLPANHNLVVACLNGDYTIWTQRLNAAFNQARQQQVHLQLTIGEARYDLQRYNNQWMPFYLAVFKALLQRPRLMREEVLTELETLVGRPPAPRMMTWADARSLANHNIEVGSHTYYHDVVSTIHDPAQLHQELVDSRRVLAERLQQPIDVLGLPNGQNSPHLQASIREAGYTCVLEVGDRGNALPLASATAPPCLHRINIVDELPSLAQLRLEVLAMKKNLPQSLSHK</sequence>
<dbReference type="PROSITE" id="PS51677">
    <property type="entry name" value="NODB"/>
    <property type="match status" value="1"/>
</dbReference>
<keyword evidence="5" id="KW-1185">Reference proteome</keyword>
<comment type="subcellular location">
    <subcellularLocation>
        <location evidence="1">Secreted</location>
    </subcellularLocation>
</comment>
<evidence type="ECO:0000256" key="2">
    <source>
        <dbReference type="ARBA" id="ARBA00022729"/>
    </source>
</evidence>
<evidence type="ECO:0000313" key="5">
    <source>
        <dbReference type="Proteomes" id="UP000831390"/>
    </source>
</evidence>
<dbReference type="InterPro" id="IPR051398">
    <property type="entry name" value="Polysacch_Deacetylase"/>
</dbReference>
<name>A0ABY4AYA6_9BACT</name>
<reference evidence="4 5" key="1">
    <citation type="submission" date="2022-03" db="EMBL/GenBank/DDBJ databases">
        <title>Hymenobactersp. isolated from the air.</title>
        <authorList>
            <person name="Won M."/>
            <person name="Kwon S.-W."/>
        </authorList>
    </citation>
    <scope>NUCLEOTIDE SEQUENCE [LARGE SCALE GENOMIC DNA]</scope>
    <source>
        <strain evidence="4 5">KACC 22596</strain>
    </source>
</reference>
<dbReference type="SUPFAM" id="SSF88713">
    <property type="entry name" value="Glycoside hydrolase/deacetylase"/>
    <property type="match status" value="1"/>
</dbReference>